<name>A0A6C0KUT5_9ZZZZ</name>
<evidence type="ECO:0000313" key="1">
    <source>
        <dbReference type="EMBL" id="QHU21742.1"/>
    </source>
</evidence>
<reference evidence="1" key="1">
    <citation type="journal article" date="2020" name="Nature">
        <title>Giant virus diversity and host interactions through global metagenomics.</title>
        <authorList>
            <person name="Schulz F."/>
            <person name="Roux S."/>
            <person name="Paez-Espino D."/>
            <person name="Jungbluth S."/>
            <person name="Walsh D.A."/>
            <person name="Denef V.J."/>
            <person name="McMahon K.D."/>
            <person name="Konstantinidis K.T."/>
            <person name="Eloe-Fadrosh E.A."/>
            <person name="Kyrpides N.C."/>
            <person name="Woyke T."/>
        </authorList>
    </citation>
    <scope>NUCLEOTIDE SEQUENCE</scope>
    <source>
        <strain evidence="1">GVMAG-S-3300013286-35</strain>
    </source>
</reference>
<sequence>MSSVVRGPAQRVSKSLSSSDGVRLYTAAVIEAAFTEVSPSLYTIPTAAALASALPLSTVLATLEAKETLKDMGATITVTALDTGAQVVFQRVQRTLPNYGAGAVGYVVVRNETEVNATVLPSRS</sequence>
<organism evidence="1">
    <name type="scientific">viral metagenome</name>
    <dbReference type="NCBI Taxonomy" id="1070528"/>
    <lineage>
        <taxon>unclassified sequences</taxon>
        <taxon>metagenomes</taxon>
        <taxon>organismal metagenomes</taxon>
    </lineage>
</organism>
<accession>A0A6C0KUT5</accession>
<dbReference type="EMBL" id="MN740992">
    <property type="protein sequence ID" value="QHU21742.1"/>
    <property type="molecule type" value="Genomic_DNA"/>
</dbReference>
<proteinExistence type="predicted"/>
<protein>
    <submittedName>
        <fullName evidence="1">Uncharacterized protein</fullName>
    </submittedName>
</protein>
<dbReference type="AlphaFoldDB" id="A0A6C0KUT5"/>